<protein>
    <recommendedName>
        <fullName evidence="3">TonB-dependent receptor plug domain-containing protein</fullName>
    </recommendedName>
</protein>
<evidence type="ECO:0000256" key="1">
    <source>
        <dbReference type="PROSITE-ProRule" id="PRU01360"/>
    </source>
</evidence>
<dbReference type="InterPro" id="IPR037066">
    <property type="entry name" value="Plug_dom_sf"/>
</dbReference>
<organism evidence="4 5">
    <name type="scientific">Solemya elarraichensis gill symbiont</name>
    <dbReference type="NCBI Taxonomy" id="1918949"/>
    <lineage>
        <taxon>Bacteria</taxon>
        <taxon>Pseudomonadati</taxon>
        <taxon>Pseudomonadota</taxon>
        <taxon>Gammaproteobacteria</taxon>
        <taxon>sulfur-oxidizing symbionts</taxon>
    </lineage>
</organism>
<comment type="similarity">
    <text evidence="1">Belongs to the TonB-dependent receptor family.</text>
</comment>
<dbReference type="Pfam" id="PF07715">
    <property type="entry name" value="Plug"/>
    <property type="match status" value="1"/>
</dbReference>
<keyword evidence="1" id="KW-0472">Membrane</keyword>
<evidence type="ECO:0000313" key="4">
    <source>
        <dbReference type="EMBL" id="OOZ35940.1"/>
    </source>
</evidence>
<keyword evidence="5" id="KW-1185">Reference proteome</keyword>
<dbReference type="Gene3D" id="2.170.130.10">
    <property type="entry name" value="TonB-dependent receptor, plug domain"/>
    <property type="match status" value="1"/>
</dbReference>
<comment type="subcellular location">
    <subcellularLocation>
        <location evidence="1">Cell outer membrane</location>
        <topology evidence="1">Multi-pass membrane protein</topology>
    </subcellularLocation>
</comment>
<feature type="non-terminal residue" evidence="4">
    <location>
        <position position="117"/>
    </location>
</feature>
<dbReference type="RefSeq" id="WP_153039652.1">
    <property type="nucleotide sequence ID" value="NZ_MPRK01000361.1"/>
</dbReference>
<accession>A0A1T2KT81</accession>
<evidence type="ECO:0000259" key="3">
    <source>
        <dbReference type="Pfam" id="PF07715"/>
    </source>
</evidence>
<proteinExistence type="inferred from homology"/>
<feature type="chain" id="PRO_5010585021" description="TonB-dependent receptor plug domain-containing protein" evidence="2">
    <location>
        <begin position="38"/>
        <end position="117"/>
    </location>
</feature>
<keyword evidence="1" id="KW-0812">Transmembrane</keyword>
<keyword evidence="1" id="KW-1134">Transmembrane beta strand</keyword>
<dbReference type="InterPro" id="IPR039426">
    <property type="entry name" value="TonB-dep_rcpt-like"/>
</dbReference>
<dbReference type="GO" id="GO:0009279">
    <property type="term" value="C:cell outer membrane"/>
    <property type="evidence" value="ECO:0007669"/>
    <property type="project" value="UniProtKB-SubCell"/>
</dbReference>
<dbReference type="PROSITE" id="PS52016">
    <property type="entry name" value="TONB_DEPENDENT_REC_3"/>
    <property type="match status" value="1"/>
</dbReference>
<comment type="caution">
    <text evidence="4">The sequence shown here is derived from an EMBL/GenBank/DDBJ whole genome shotgun (WGS) entry which is preliminary data.</text>
</comment>
<keyword evidence="1" id="KW-0813">Transport</keyword>
<feature type="domain" description="TonB-dependent receptor plug" evidence="3">
    <location>
        <begin position="66"/>
        <end position="106"/>
    </location>
</feature>
<name>A0A1T2KT81_9GAMM</name>
<evidence type="ECO:0000313" key="5">
    <source>
        <dbReference type="Proteomes" id="UP000190198"/>
    </source>
</evidence>
<evidence type="ECO:0000256" key="2">
    <source>
        <dbReference type="SAM" id="SignalP"/>
    </source>
</evidence>
<dbReference type="EMBL" id="MPRK01000361">
    <property type="protein sequence ID" value="OOZ35940.1"/>
    <property type="molecule type" value="Genomic_DNA"/>
</dbReference>
<gene>
    <name evidence="4" type="ORF">BOW52_11030</name>
</gene>
<dbReference type="AlphaFoldDB" id="A0A1T2KT81"/>
<dbReference type="Proteomes" id="UP000190198">
    <property type="component" value="Unassembled WGS sequence"/>
</dbReference>
<keyword evidence="2" id="KW-0732">Signal</keyword>
<dbReference type="OrthoDB" id="9764669at2"/>
<sequence length="117" mass="12681">MGILFTGAFTRPVIFQPFTASRLAALIPLLVTSQVIAVPVADSETEEEFFAEYQVVLNATRLRQPVESAPAAITVIDREMIEASSATTIPELLRYIPGFQVSYLGGNEIIPGFHGIA</sequence>
<feature type="signal peptide" evidence="2">
    <location>
        <begin position="1"/>
        <end position="37"/>
    </location>
</feature>
<dbReference type="SUPFAM" id="SSF56935">
    <property type="entry name" value="Porins"/>
    <property type="match status" value="1"/>
</dbReference>
<reference evidence="4 5" key="1">
    <citation type="submission" date="2016-11" db="EMBL/GenBank/DDBJ databases">
        <title>Mixed transmission modes and dynamic genome evolution in an obligate animal-bacterial symbiosis.</title>
        <authorList>
            <person name="Russell S.L."/>
            <person name="Corbett-Detig R.B."/>
            <person name="Cavanaugh C.M."/>
        </authorList>
    </citation>
    <scope>NUCLEOTIDE SEQUENCE [LARGE SCALE GENOMIC DNA]</scope>
    <source>
        <strain evidence="4">Sp-SM6</strain>
    </source>
</reference>
<dbReference type="InterPro" id="IPR012910">
    <property type="entry name" value="Plug_dom"/>
</dbReference>
<keyword evidence="1" id="KW-0998">Cell outer membrane</keyword>